<gene>
    <name evidence="1" type="ORF">AC578_936</name>
</gene>
<proteinExistence type="predicted"/>
<accession>A0A139HBT5</accession>
<dbReference type="AlphaFoldDB" id="A0A139HBT5"/>
<keyword evidence="2" id="KW-1185">Reference proteome</keyword>
<dbReference type="Proteomes" id="UP000070133">
    <property type="component" value="Unassembled WGS sequence"/>
</dbReference>
<evidence type="ECO:0000313" key="2">
    <source>
        <dbReference type="Proteomes" id="UP000070133"/>
    </source>
</evidence>
<dbReference type="EMBL" id="LFZN01000083">
    <property type="protein sequence ID" value="KXS99909.1"/>
    <property type="molecule type" value="Genomic_DNA"/>
</dbReference>
<sequence length="166" mass="17720">MSPSVEKNLSLARAGLVPIDIPSYLGNHIADSPCILKLALTGAWAACLNLSRKGDATKLEALGTRIFGAVEFSQAIDEALALGAKGKKAEIVKAGFAKIEIQAFMGDQHGVWTEKDMLAKMLVGVWGALVNVRKMGDARKVEEMGVWAFGEEGWNGGVDDMLGEFV</sequence>
<organism evidence="1 2">
    <name type="scientific">Pseudocercospora eumusae</name>
    <dbReference type="NCBI Taxonomy" id="321146"/>
    <lineage>
        <taxon>Eukaryota</taxon>
        <taxon>Fungi</taxon>
        <taxon>Dikarya</taxon>
        <taxon>Ascomycota</taxon>
        <taxon>Pezizomycotina</taxon>
        <taxon>Dothideomycetes</taxon>
        <taxon>Dothideomycetidae</taxon>
        <taxon>Mycosphaerellales</taxon>
        <taxon>Mycosphaerellaceae</taxon>
        <taxon>Pseudocercospora</taxon>
    </lineage>
</organism>
<reference evidence="1 2" key="1">
    <citation type="submission" date="2015-07" db="EMBL/GenBank/DDBJ databases">
        <title>Comparative genomics of the Sigatoka disease complex on banana suggests a link between parallel evolutionary changes in Pseudocercospora fijiensis and Pseudocercospora eumusae and increased virulence on the banana host.</title>
        <authorList>
            <person name="Chang T.-C."/>
            <person name="Salvucci A."/>
            <person name="Crous P.W."/>
            <person name="Stergiopoulos I."/>
        </authorList>
    </citation>
    <scope>NUCLEOTIDE SEQUENCE [LARGE SCALE GENOMIC DNA]</scope>
    <source>
        <strain evidence="1 2">CBS 114824</strain>
    </source>
</reference>
<evidence type="ECO:0000313" key="1">
    <source>
        <dbReference type="EMBL" id="KXS99909.1"/>
    </source>
</evidence>
<dbReference type="OrthoDB" id="3645914at2759"/>
<name>A0A139HBT5_9PEZI</name>
<protein>
    <submittedName>
        <fullName evidence="1">Uncharacterized protein</fullName>
    </submittedName>
</protein>
<comment type="caution">
    <text evidence="1">The sequence shown here is derived from an EMBL/GenBank/DDBJ whole genome shotgun (WGS) entry which is preliminary data.</text>
</comment>